<proteinExistence type="predicted"/>
<dbReference type="AlphaFoldDB" id="A0A2T7BHW9"/>
<gene>
    <name evidence="1" type="ORF">DCC81_16565</name>
</gene>
<dbReference type="EMBL" id="QCYK01000002">
    <property type="protein sequence ID" value="PUZ25864.1"/>
    <property type="molecule type" value="Genomic_DNA"/>
</dbReference>
<comment type="caution">
    <text evidence="1">The sequence shown here is derived from an EMBL/GenBank/DDBJ whole genome shotgun (WGS) entry which is preliminary data.</text>
</comment>
<accession>A0A2T7BHW9</accession>
<protein>
    <submittedName>
        <fullName evidence="1">Uncharacterized protein</fullName>
    </submittedName>
</protein>
<name>A0A2T7BHW9_9BACT</name>
<sequence length="75" mass="8545">MCNSHIKKLIFSDRKVPTDQTIKVLRKNGIDANEKQAKVILDFLYFLAKMYRGRASNAPSDSITPGKEIEHKIVI</sequence>
<evidence type="ECO:0000313" key="1">
    <source>
        <dbReference type="EMBL" id="PUZ25864.1"/>
    </source>
</evidence>
<dbReference type="Proteomes" id="UP000244450">
    <property type="component" value="Unassembled WGS sequence"/>
</dbReference>
<keyword evidence="2" id="KW-1185">Reference proteome</keyword>
<dbReference type="OrthoDB" id="1274648at2"/>
<organism evidence="1 2">
    <name type="scientific">Chitinophaga parva</name>
    <dbReference type="NCBI Taxonomy" id="2169414"/>
    <lineage>
        <taxon>Bacteria</taxon>
        <taxon>Pseudomonadati</taxon>
        <taxon>Bacteroidota</taxon>
        <taxon>Chitinophagia</taxon>
        <taxon>Chitinophagales</taxon>
        <taxon>Chitinophagaceae</taxon>
        <taxon>Chitinophaga</taxon>
    </lineage>
</organism>
<evidence type="ECO:0000313" key="2">
    <source>
        <dbReference type="Proteomes" id="UP000244450"/>
    </source>
</evidence>
<reference evidence="1 2" key="1">
    <citation type="submission" date="2018-04" db="EMBL/GenBank/DDBJ databases">
        <title>Chitinophaga fuyangensis sp. nov., isolated from soil in a chemical factory.</title>
        <authorList>
            <person name="Chen K."/>
        </authorList>
    </citation>
    <scope>NUCLEOTIDE SEQUENCE [LARGE SCALE GENOMIC DNA]</scope>
    <source>
        <strain evidence="1 2">LY-1</strain>
    </source>
</reference>